<protein>
    <recommendedName>
        <fullName evidence="2">DUF3604 domain-containing protein</fullName>
    </recommendedName>
</protein>
<dbReference type="AlphaFoldDB" id="A0A382AXG9"/>
<proteinExistence type="predicted"/>
<feature type="non-terminal residue" evidence="1">
    <location>
        <position position="78"/>
    </location>
</feature>
<dbReference type="EMBL" id="UINC01027236">
    <property type="protein sequence ID" value="SVB06138.1"/>
    <property type="molecule type" value="Genomic_DNA"/>
</dbReference>
<dbReference type="InterPro" id="IPR022028">
    <property type="entry name" value="DUF3604"/>
</dbReference>
<evidence type="ECO:0008006" key="2">
    <source>
        <dbReference type="Google" id="ProtNLM"/>
    </source>
</evidence>
<dbReference type="Pfam" id="PF12228">
    <property type="entry name" value="DUF3604"/>
    <property type="match status" value="1"/>
</dbReference>
<evidence type="ECO:0000313" key="1">
    <source>
        <dbReference type="EMBL" id="SVB06138.1"/>
    </source>
</evidence>
<sequence length="78" mass="8830">MKYLLRNLSLVFVVFLWSCTSGDDIVDYSNLAPENTESGPTIGYNEDRNVYFGDLHVHTKHSFDAYIFGTTATPDDAY</sequence>
<accession>A0A382AXG9</accession>
<reference evidence="1" key="1">
    <citation type="submission" date="2018-05" db="EMBL/GenBank/DDBJ databases">
        <authorList>
            <person name="Lanie J.A."/>
            <person name="Ng W.-L."/>
            <person name="Kazmierczak K.M."/>
            <person name="Andrzejewski T.M."/>
            <person name="Davidsen T.M."/>
            <person name="Wayne K.J."/>
            <person name="Tettelin H."/>
            <person name="Glass J.I."/>
            <person name="Rusch D."/>
            <person name="Podicherti R."/>
            <person name="Tsui H.-C.T."/>
            <person name="Winkler M.E."/>
        </authorList>
    </citation>
    <scope>NUCLEOTIDE SEQUENCE</scope>
</reference>
<gene>
    <name evidence="1" type="ORF">METZ01_LOCUS158992</name>
</gene>
<name>A0A382AXG9_9ZZZZ</name>
<organism evidence="1">
    <name type="scientific">marine metagenome</name>
    <dbReference type="NCBI Taxonomy" id="408172"/>
    <lineage>
        <taxon>unclassified sequences</taxon>
        <taxon>metagenomes</taxon>
        <taxon>ecological metagenomes</taxon>
    </lineage>
</organism>